<feature type="compositionally biased region" description="Low complexity" evidence="1">
    <location>
        <begin position="125"/>
        <end position="135"/>
    </location>
</feature>
<name>A0A381WW29_9ZZZZ</name>
<feature type="compositionally biased region" description="Basic residues" evidence="1">
    <location>
        <begin position="1"/>
        <end position="11"/>
    </location>
</feature>
<evidence type="ECO:0000256" key="1">
    <source>
        <dbReference type="SAM" id="MobiDB-lite"/>
    </source>
</evidence>
<protein>
    <submittedName>
        <fullName evidence="3">Uncharacterized protein</fullName>
    </submittedName>
</protein>
<feature type="compositionally biased region" description="Basic and acidic residues" evidence="1">
    <location>
        <begin position="108"/>
        <end position="124"/>
    </location>
</feature>
<evidence type="ECO:0000313" key="3">
    <source>
        <dbReference type="EMBL" id="SVA56448.1"/>
    </source>
</evidence>
<keyword evidence="2" id="KW-0472">Membrane</keyword>
<reference evidence="3" key="1">
    <citation type="submission" date="2018-05" db="EMBL/GenBank/DDBJ databases">
        <authorList>
            <person name="Lanie J.A."/>
            <person name="Ng W.-L."/>
            <person name="Kazmierczak K.M."/>
            <person name="Andrzejewski T.M."/>
            <person name="Davidsen T.M."/>
            <person name="Wayne K.J."/>
            <person name="Tettelin H."/>
            <person name="Glass J.I."/>
            <person name="Rusch D."/>
            <person name="Podicherti R."/>
            <person name="Tsui H.-C.T."/>
            <person name="Winkler M.E."/>
        </authorList>
    </citation>
    <scope>NUCLEOTIDE SEQUENCE</scope>
</reference>
<feature type="non-terminal residue" evidence="3">
    <location>
        <position position="240"/>
    </location>
</feature>
<keyword evidence="2" id="KW-1133">Transmembrane helix</keyword>
<feature type="transmembrane region" description="Helical" evidence="2">
    <location>
        <begin position="176"/>
        <end position="195"/>
    </location>
</feature>
<accession>A0A381WW29</accession>
<feature type="transmembrane region" description="Helical" evidence="2">
    <location>
        <begin position="207"/>
        <end position="230"/>
    </location>
</feature>
<keyword evidence="2" id="KW-0812">Transmembrane</keyword>
<feature type="region of interest" description="Disordered" evidence="1">
    <location>
        <begin position="74"/>
        <end position="137"/>
    </location>
</feature>
<dbReference type="AlphaFoldDB" id="A0A381WW29"/>
<gene>
    <name evidence="3" type="ORF">METZ01_LOCUS109302</name>
</gene>
<sequence>MGKKSKKRIRFGSRSEKETLDFVDPNKDPRRYIRRYLLEQNYKDWFDRNYPNYTIYEAVGLDESDYDEIKRDLFSEQEQTPSTEKSQPEPEPEDDDKIVGKWTSEPGEISKNRKHEPDESKEIPTTEPETTPAQEESVKKRANKLFWLRIAFAIMGGTMATFLFEGIEHDEEHRWTSIAFMIILFLVTCFIAKGMKINFPKSDRKKIVTTGIGSFIFLYLFAWIMSFTLLNLPQENISII</sequence>
<evidence type="ECO:0000256" key="2">
    <source>
        <dbReference type="SAM" id="Phobius"/>
    </source>
</evidence>
<feature type="compositionally biased region" description="Polar residues" evidence="1">
    <location>
        <begin position="76"/>
        <end position="85"/>
    </location>
</feature>
<dbReference type="EMBL" id="UINC01013005">
    <property type="protein sequence ID" value="SVA56448.1"/>
    <property type="molecule type" value="Genomic_DNA"/>
</dbReference>
<organism evidence="3">
    <name type="scientific">marine metagenome</name>
    <dbReference type="NCBI Taxonomy" id="408172"/>
    <lineage>
        <taxon>unclassified sequences</taxon>
        <taxon>metagenomes</taxon>
        <taxon>ecological metagenomes</taxon>
    </lineage>
</organism>
<feature type="region of interest" description="Disordered" evidence="1">
    <location>
        <begin position="1"/>
        <end position="26"/>
    </location>
</feature>
<feature type="compositionally biased region" description="Basic and acidic residues" evidence="1">
    <location>
        <begin position="13"/>
        <end position="26"/>
    </location>
</feature>
<proteinExistence type="predicted"/>
<feature type="transmembrane region" description="Helical" evidence="2">
    <location>
        <begin position="146"/>
        <end position="164"/>
    </location>
</feature>